<organism evidence="1 2">
    <name type="scientific">Psilocybe cyanescens</name>
    <dbReference type="NCBI Taxonomy" id="93625"/>
    <lineage>
        <taxon>Eukaryota</taxon>
        <taxon>Fungi</taxon>
        <taxon>Dikarya</taxon>
        <taxon>Basidiomycota</taxon>
        <taxon>Agaricomycotina</taxon>
        <taxon>Agaricomycetes</taxon>
        <taxon>Agaricomycetidae</taxon>
        <taxon>Agaricales</taxon>
        <taxon>Agaricineae</taxon>
        <taxon>Strophariaceae</taxon>
        <taxon>Psilocybe</taxon>
    </lineage>
</organism>
<evidence type="ECO:0000313" key="1">
    <source>
        <dbReference type="EMBL" id="PPQ90965.1"/>
    </source>
</evidence>
<name>A0A409XJM6_PSICY</name>
<dbReference type="InParanoid" id="A0A409XJM6"/>
<gene>
    <name evidence="1" type="ORF">CVT25_015691</name>
</gene>
<dbReference type="Proteomes" id="UP000283269">
    <property type="component" value="Unassembled WGS sequence"/>
</dbReference>
<proteinExistence type="predicted"/>
<comment type="caution">
    <text evidence="1">The sequence shown here is derived from an EMBL/GenBank/DDBJ whole genome shotgun (WGS) entry which is preliminary data.</text>
</comment>
<sequence>MVYFNQIWDLSDLLADDLSASVPTFLFSPLFDQIEVGSVRPQSAQYGPHSITGTPYLRMVEEFLNDPSRAGPHAVNQSTYTAAAVVGVQSAVKAWNETKFTLGKQCNFIWDALAFMLSKAGYSHELVNTLGQQNLTFNLGSPDTDVRHRMMTLWSGYPSDDLGHLFTDDDLYNNSRMHQPFYIDESILSSDEDVQERAA</sequence>
<evidence type="ECO:0000313" key="2">
    <source>
        <dbReference type="Proteomes" id="UP000283269"/>
    </source>
</evidence>
<protein>
    <submittedName>
        <fullName evidence="1">Uncharacterized protein</fullName>
    </submittedName>
</protein>
<dbReference type="AlphaFoldDB" id="A0A409XJM6"/>
<reference evidence="1 2" key="1">
    <citation type="journal article" date="2018" name="Evol. Lett.">
        <title>Horizontal gene cluster transfer increased hallucinogenic mushroom diversity.</title>
        <authorList>
            <person name="Reynolds H.T."/>
            <person name="Vijayakumar V."/>
            <person name="Gluck-Thaler E."/>
            <person name="Korotkin H.B."/>
            <person name="Matheny P.B."/>
            <person name="Slot J.C."/>
        </authorList>
    </citation>
    <scope>NUCLEOTIDE SEQUENCE [LARGE SCALE GENOMIC DNA]</scope>
    <source>
        <strain evidence="1 2">2631</strain>
    </source>
</reference>
<dbReference type="EMBL" id="NHYD01001500">
    <property type="protein sequence ID" value="PPQ90965.1"/>
    <property type="molecule type" value="Genomic_DNA"/>
</dbReference>
<accession>A0A409XJM6</accession>
<keyword evidence="2" id="KW-1185">Reference proteome</keyword>